<organism evidence="3 4">
    <name type="scientific">Acaromyces ingoldii</name>
    <dbReference type="NCBI Taxonomy" id="215250"/>
    <lineage>
        <taxon>Eukaryota</taxon>
        <taxon>Fungi</taxon>
        <taxon>Dikarya</taxon>
        <taxon>Basidiomycota</taxon>
        <taxon>Ustilaginomycotina</taxon>
        <taxon>Exobasidiomycetes</taxon>
        <taxon>Exobasidiales</taxon>
        <taxon>Cryptobasidiaceae</taxon>
        <taxon>Acaromyces</taxon>
    </lineage>
</organism>
<feature type="compositionally biased region" description="Polar residues" evidence="1">
    <location>
        <begin position="90"/>
        <end position="105"/>
    </location>
</feature>
<dbReference type="Pfam" id="PF03399">
    <property type="entry name" value="SAC3_GANP"/>
    <property type="match status" value="1"/>
</dbReference>
<name>A0A316YDF9_9BASI</name>
<dbReference type="GO" id="GO:0006406">
    <property type="term" value="P:mRNA export from nucleus"/>
    <property type="evidence" value="ECO:0007669"/>
    <property type="project" value="TreeGrafter"/>
</dbReference>
<feature type="compositionally biased region" description="Basic and acidic residues" evidence="1">
    <location>
        <begin position="748"/>
        <end position="760"/>
    </location>
</feature>
<evidence type="ECO:0000313" key="3">
    <source>
        <dbReference type="EMBL" id="PWN87546.1"/>
    </source>
</evidence>
<dbReference type="InterPro" id="IPR045107">
    <property type="entry name" value="SAC3/GANP/THP3"/>
</dbReference>
<feature type="compositionally biased region" description="Low complexity" evidence="1">
    <location>
        <begin position="11"/>
        <end position="29"/>
    </location>
</feature>
<protein>
    <recommendedName>
        <fullName evidence="2">SAC3/GANP/THP3 conserved domain-containing protein</fullName>
    </recommendedName>
</protein>
<proteinExistence type="predicted"/>
<dbReference type="STRING" id="215250.A0A316YDF9"/>
<accession>A0A316YDF9</accession>
<keyword evidence="4" id="KW-1185">Reference proteome</keyword>
<feature type="compositionally biased region" description="Polar residues" evidence="1">
    <location>
        <begin position="829"/>
        <end position="853"/>
    </location>
</feature>
<feature type="compositionally biased region" description="Polar residues" evidence="1">
    <location>
        <begin position="1006"/>
        <end position="1021"/>
    </location>
</feature>
<dbReference type="InterPro" id="IPR005062">
    <property type="entry name" value="SAC3/GANP/THP3_conserved"/>
</dbReference>
<dbReference type="RefSeq" id="XP_025374744.1">
    <property type="nucleotide sequence ID" value="XM_025522778.1"/>
</dbReference>
<feature type="region of interest" description="Disordered" evidence="1">
    <location>
        <begin position="1530"/>
        <end position="1595"/>
    </location>
</feature>
<dbReference type="PANTHER" id="PTHR12436:SF3">
    <property type="entry name" value="GERMINAL-CENTER ASSOCIATED NUCLEAR PROTEIN"/>
    <property type="match status" value="1"/>
</dbReference>
<gene>
    <name evidence="3" type="ORF">FA10DRAFT_269500</name>
</gene>
<feature type="region of interest" description="Disordered" evidence="1">
    <location>
        <begin position="1002"/>
        <end position="1021"/>
    </location>
</feature>
<sequence length="1614" mass="175725">MDENPFGASTNAVQSSAEASSSSENNGVSRGRGRGAPRARRAGGVPSRGAPSTRAKPFSNRSTVFNAPDKAGATPTFTGGPAEAAKRSAILSSSPDQGPPSSATPFSFGPSANVFQQGHSSHQDGGTESWSATEGAQESWAGTTAFGSSVFGGGERPATTMSSPAPPEPAERLTSAPKNALGGSAKDDEERKKRFENLPSQNRFFELKSSRDALRARYIREGLLPDPDKPQDLSAAQSLRGTCQDMCPDFEREEREFQNEGDALEMFPGSSRIDPALAVKIYRRPAAGRELPLPEDVRPPAVLRRTLDYLVQQLLPADPSSPQFTSVQPFMWNRTRAIRQDFIVQSERGALTIECHERIARYHILCLHWKGGIGAEGWSEQQELEQLRKTIRSLTEFYEDLRQSSGRPSPNEAEFRAYNLLLHMHDPETLREAEMLPAEVFDAPSIQAALRLRAYAQRSNNVARRGRPSNTESTLNLWTRFFEELKHSEDVSYLLACLAENTFTMVRAGAVKAMGKAYGKMGVVPVDYLRRSLGMDDDEGARAFCVALHGEEVLGEGDRLQGLKLYQASDDGSTLPKAPFSETIVEAKRRHWSCQDIIDGKASYAVPLLTQIDGTDLTRPAGPAGRRAIPVAAPRTDLPVSTLVPKHPAPLALASAPIAAQKKPDHLNTSKTVKAESLIPPQASSSVSFSSLSAKAPSFTPSIPSIKPSAATPAFGGTFGGASQSTTSSFSAFSSTPVPVATSVTETSKPKEEAPTKTHDVFSFGGKQTTIPSISFSSQQKGASASQPTFASLGNRLKSEEEVAIKKEDRPIDESAIANGPKSATFATVSPSAAQSLLPRTSSSDAKGTSLPSKATPPKIEERPRTPPKITAVLEPKPDLPKRTVESVVAALSKMVMDDFLHHKVLVLSEQACRREERKRRQEERDKFVKYEVETLTGDLEAECVEDVLWQVTSESLAEEMRRRRTQQTTVEKWLAALDAARLRKAQERRLLEVRAELKRRRIDSSPRSGPASVNGNKTASLRRSLADSRAGLSLKLNVPTLADTEDRDVDEELKIALLSAEKARQELWKPNTFRDSIIGRLIKVARANRWGAGPMYWTVALATASDKKTLDWLRGKLGLHDGASTGETTIPLADRTLSLAIVDTQKLGPQAWNAQRSLGLVIFEIDPKLARAPSSPTKEVEECWNIQRHRLSELSSSDYVRKSIFSPRLLVLSWSYTSSKEKERTRKAIFARLGLSATEQERAAWSGGVAFAELGNADNSPPDLCFDASMGELFAFGSGVPTLLRTGGRKKVELQELVVKVRTPWSTFVKILQDVILERLRTGESKVAEACEIASKALTMAVNLGNIALQGLINVSDFAVDKRVVALSTIALPPLSRDQTTGSVDEHLRAEAVAQVDEMIRAQVQDEEEDEDEDLSSLQHDLSSLELIRSLAWSQNEGSDHSGGNAGGNFAFEKHLERLFSYVVARLEEAWIGIDESKLVGRGEAEEGKTGLELVINTAQEVERLGQRALLDLDHEVSRWVQEGAAELRSRANSKKRAGESILPPSPPVQQESEVATSFSSPSKRKKVGDATSTLQSPPAPLSRTTSTSTPRGVKSLLALIDDAKKLLSSSSP</sequence>
<feature type="region of interest" description="Disordered" evidence="1">
    <location>
        <begin position="775"/>
        <end position="794"/>
    </location>
</feature>
<evidence type="ECO:0000313" key="4">
    <source>
        <dbReference type="Proteomes" id="UP000245768"/>
    </source>
</evidence>
<feature type="region of interest" description="Disordered" evidence="1">
    <location>
        <begin position="743"/>
        <end position="764"/>
    </location>
</feature>
<dbReference type="OrthoDB" id="264795at2759"/>
<dbReference type="GO" id="GO:0070390">
    <property type="term" value="C:transcription export complex 2"/>
    <property type="evidence" value="ECO:0007669"/>
    <property type="project" value="TreeGrafter"/>
</dbReference>
<feature type="compositionally biased region" description="Basic residues" evidence="1">
    <location>
        <begin position="31"/>
        <end position="41"/>
    </location>
</feature>
<feature type="domain" description="SAC3/GANP/THP3 conserved" evidence="2">
    <location>
        <begin position="246"/>
        <end position="547"/>
    </location>
</feature>
<feature type="compositionally biased region" description="Polar residues" evidence="1">
    <location>
        <begin position="775"/>
        <end position="792"/>
    </location>
</feature>
<evidence type="ECO:0000256" key="1">
    <source>
        <dbReference type="SAM" id="MobiDB-lite"/>
    </source>
</evidence>
<feature type="region of interest" description="Disordered" evidence="1">
    <location>
        <begin position="1"/>
        <end position="197"/>
    </location>
</feature>
<feature type="compositionally biased region" description="Basic and acidic residues" evidence="1">
    <location>
        <begin position="185"/>
        <end position="196"/>
    </location>
</feature>
<feature type="region of interest" description="Disordered" evidence="1">
    <location>
        <begin position="829"/>
        <end position="875"/>
    </location>
</feature>
<feature type="compositionally biased region" description="Polar residues" evidence="1">
    <location>
        <begin position="113"/>
        <end position="147"/>
    </location>
</feature>
<evidence type="ECO:0000259" key="2">
    <source>
        <dbReference type="Pfam" id="PF03399"/>
    </source>
</evidence>
<dbReference type="GO" id="GO:0005737">
    <property type="term" value="C:cytoplasm"/>
    <property type="evidence" value="ECO:0007669"/>
    <property type="project" value="TreeGrafter"/>
</dbReference>
<dbReference type="Proteomes" id="UP000245768">
    <property type="component" value="Unassembled WGS sequence"/>
</dbReference>
<dbReference type="InParanoid" id="A0A316YDF9"/>
<dbReference type="EMBL" id="KZ819640">
    <property type="protein sequence ID" value="PWN87546.1"/>
    <property type="molecule type" value="Genomic_DNA"/>
</dbReference>
<dbReference type="GeneID" id="37044694"/>
<feature type="compositionally biased region" description="Low complexity" evidence="1">
    <location>
        <begin position="1583"/>
        <end position="1595"/>
    </location>
</feature>
<reference evidence="3 4" key="1">
    <citation type="journal article" date="2018" name="Mol. Biol. Evol.">
        <title>Broad Genomic Sampling Reveals a Smut Pathogenic Ancestry of the Fungal Clade Ustilaginomycotina.</title>
        <authorList>
            <person name="Kijpornyongpan T."/>
            <person name="Mondo S.J."/>
            <person name="Barry K."/>
            <person name="Sandor L."/>
            <person name="Lee J."/>
            <person name="Lipzen A."/>
            <person name="Pangilinan J."/>
            <person name="LaButti K."/>
            <person name="Hainaut M."/>
            <person name="Henrissat B."/>
            <person name="Grigoriev I.V."/>
            <person name="Spatafora J.W."/>
            <person name="Aime M.C."/>
        </authorList>
    </citation>
    <scope>NUCLEOTIDE SEQUENCE [LARGE SCALE GENOMIC DNA]</scope>
    <source>
        <strain evidence="3 4">MCA 4198</strain>
    </source>
</reference>
<dbReference type="PANTHER" id="PTHR12436">
    <property type="entry name" value="80 KDA MCM3-ASSOCIATED PROTEIN"/>
    <property type="match status" value="1"/>
</dbReference>
<feature type="compositionally biased region" description="Polar residues" evidence="1">
    <location>
        <begin position="1550"/>
        <end position="1563"/>
    </location>
</feature>
<dbReference type="Gene3D" id="1.25.40.990">
    <property type="match status" value="1"/>
</dbReference>